<comment type="similarity">
    <text evidence="1">Belongs to the GAREM family.</text>
</comment>
<evidence type="ECO:0000313" key="4">
    <source>
        <dbReference type="EMBL" id="CAB3977208.1"/>
    </source>
</evidence>
<dbReference type="Proteomes" id="UP001152795">
    <property type="component" value="Unassembled WGS sequence"/>
</dbReference>
<keyword evidence="2" id="KW-0597">Phosphoprotein</keyword>
<dbReference type="CDD" id="cd09487">
    <property type="entry name" value="SAM_superfamily"/>
    <property type="match status" value="1"/>
</dbReference>
<evidence type="ECO:0000256" key="1">
    <source>
        <dbReference type="ARBA" id="ARBA00006392"/>
    </source>
</evidence>
<feature type="region of interest" description="Disordered" evidence="3">
    <location>
        <begin position="336"/>
        <end position="364"/>
    </location>
</feature>
<dbReference type="OrthoDB" id="6077228at2759"/>
<dbReference type="PANTHER" id="PTHR14454:SF11">
    <property type="entry name" value="SERRANO, ISOFORM F"/>
    <property type="match status" value="1"/>
</dbReference>
<dbReference type="SMART" id="SM00454">
    <property type="entry name" value="SAM"/>
    <property type="match status" value="1"/>
</dbReference>
<accession>A0A6S7FDX1</accession>
<keyword evidence="5" id="KW-1185">Reference proteome</keyword>
<dbReference type="PANTHER" id="PTHR14454">
    <property type="entry name" value="GRB2-ASSOCIATED AND REGULATOR OF MAPK PROTEIN FAMILY MEMBER"/>
    <property type="match status" value="1"/>
</dbReference>
<evidence type="ECO:0000256" key="3">
    <source>
        <dbReference type="SAM" id="MobiDB-lite"/>
    </source>
</evidence>
<reference evidence="4" key="1">
    <citation type="submission" date="2020-04" db="EMBL/GenBank/DDBJ databases">
        <authorList>
            <person name="Alioto T."/>
            <person name="Alioto T."/>
            <person name="Gomez Garrido J."/>
        </authorList>
    </citation>
    <scope>NUCLEOTIDE SEQUENCE</scope>
    <source>
        <strain evidence="4">A484AB</strain>
    </source>
</reference>
<dbReference type="Gene3D" id="1.10.150.50">
    <property type="entry name" value="Transcription Factor, Ets-1"/>
    <property type="match status" value="1"/>
</dbReference>
<gene>
    <name evidence="4" type="ORF">PACLA_8A015336</name>
</gene>
<proteinExistence type="inferred from homology"/>
<dbReference type="InterPro" id="IPR013761">
    <property type="entry name" value="SAM/pointed_sf"/>
</dbReference>
<protein>
    <submittedName>
        <fullName evidence="4">SH3 and multiple ankyrin repeat domains 2-like</fullName>
    </submittedName>
</protein>
<dbReference type="InterPro" id="IPR052281">
    <property type="entry name" value="GAREM"/>
</dbReference>
<dbReference type="EMBL" id="CACRXK020000035">
    <property type="protein sequence ID" value="CAB3977208.1"/>
    <property type="molecule type" value="Genomic_DNA"/>
</dbReference>
<dbReference type="Pfam" id="PF12736">
    <property type="entry name" value="CABIT"/>
    <property type="match status" value="1"/>
</dbReference>
<dbReference type="AlphaFoldDB" id="A0A6S7FDX1"/>
<evidence type="ECO:0000313" key="5">
    <source>
        <dbReference type="Proteomes" id="UP001152795"/>
    </source>
</evidence>
<feature type="compositionally biased region" description="Polar residues" evidence="3">
    <location>
        <begin position="336"/>
        <end position="350"/>
    </location>
</feature>
<name>A0A6S7FDX1_PARCT</name>
<dbReference type="InterPro" id="IPR025946">
    <property type="entry name" value="CABIT_dom"/>
</dbReference>
<dbReference type="PROSITE" id="PS50105">
    <property type="entry name" value="SAM_DOMAIN"/>
    <property type="match status" value="1"/>
</dbReference>
<dbReference type="Pfam" id="PF00536">
    <property type="entry name" value="SAM_1"/>
    <property type="match status" value="1"/>
</dbReference>
<feature type="region of interest" description="Disordered" evidence="3">
    <location>
        <begin position="477"/>
        <end position="525"/>
    </location>
</feature>
<comment type="caution">
    <text evidence="4">The sequence shown here is derived from an EMBL/GenBank/DDBJ whole genome shotgun (WGS) entry which is preliminary data.</text>
</comment>
<dbReference type="SUPFAM" id="SSF47769">
    <property type="entry name" value="SAM/Pointed domain"/>
    <property type="match status" value="1"/>
</dbReference>
<sequence length="726" mass="82006">MATVSEGLCIEDLVWSDVEYSLAGFVENFQLPQIVRVESGYFGGSDSTSLTSGQVVQLHCVRKIKKFACQAADGKSVALPYAYPIKCVVENREFSKISALQMSILSDQVKFILTLGDYHNSKSPNSSSFQEGAILEITGVDAKGKSIQCRDVSTTKKIKFHFDCTAMFCPLRDCNHYTLAEVVEKFEIPVKVRFLRQSSEVTIDPNLSSFVSNLKEVSILDVIEQTVVVMNTVGENSKDVCLEITKDIPVYVRVAQEFLENEVIYVRMVKHLDRLFNKSRYEDYENVASVTTRYECASVDYDVNNEDSEFRCRKFAYQRPPAACFQQLESSPISKANTTSIRSLENAQPTQHRRESSDEEPAYLETKDLWPMIKPRKSDSEISYNRNDTQKGDKTALPAHDEELIYVEVTDPKPVKTLRKSKSEINYNYSNAHKDCIPNRTGVNKSPPVPVKPVKTLRKSKSEINYNYSNAHEDCIPNRTGVNKSPPVPVKPVKTLRKSKSDVTCNRTGNKGLIPSQIEDGKALPDTCNPKPLFVSKEDLLNEIEKRKMRRKENKNDQGAEADTPRTTRNITPDFPNKQVAKLPEKKLPSKVLSTPKTDKLNQLASLQAKTLNNDQQNSADEIYYEPTTVRNSDSVLRMSPDYFLSSSPAKTCALPKNLSGLSVKDVTKILCVLDLERYAGIFEEELIDGAMLESMDEEILKSIGMNPFHVKRMIRFINGWRPNIR</sequence>
<dbReference type="InterPro" id="IPR001660">
    <property type="entry name" value="SAM"/>
</dbReference>
<evidence type="ECO:0000256" key="2">
    <source>
        <dbReference type="ARBA" id="ARBA00022553"/>
    </source>
</evidence>
<organism evidence="4 5">
    <name type="scientific">Paramuricea clavata</name>
    <name type="common">Red gorgonian</name>
    <name type="synonym">Violescent sea-whip</name>
    <dbReference type="NCBI Taxonomy" id="317549"/>
    <lineage>
        <taxon>Eukaryota</taxon>
        <taxon>Metazoa</taxon>
        <taxon>Cnidaria</taxon>
        <taxon>Anthozoa</taxon>
        <taxon>Octocorallia</taxon>
        <taxon>Malacalcyonacea</taxon>
        <taxon>Plexauridae</taxon>
        <taxon>Paramuricea</taxon>
    </lineage>
</organism>
<feature type="region of interest" description="Disordered" evidence="3">
    <location>
        <begin position="547"/>
        <end position="597"/>
    </location>
</feature>
<feature type="compositionally biased region" description="Basic and acidic residues" evidence="3">
    <location>
        <begin position="554"/>
        <end position="566"/>
    </location>
</feature>